<dbReference type="Proteomes" id="UP000245444">
    <property type="component" value="Chromosome"/>
</dbReference>
<protein>
    <recommendedName>
        <fullName evidence="2">Response regulatory domain-containing protein</fullName>
    </recommendedName>
</protein>
<evidence type="ECO:0000256" key="1">
    <source>
        <dbReference type="PROSITE-ProRule" id="PRU00169"/>
    </source>
</evidence>
<dbReference type="GO" id="GO:0000160">
    <property type="term" value="P:phosphorelay signal transduction system"/>
    <property type="evidence" value="ECO:0007669"/>
    <property type="project" value="InterPro"/>
</dbReference>
<keyword evidence="4" id="KW-1185">Reference proteome</keyword>
<dbReference type="PROSITE" id="PS50110">
    <property type="entry name" value="RESPONSE_REGULATORY"/>
    <property type="match status" value="1"/>
</dbReference>
<evidence type="ECO:0000313" key="3">
    <source>
        <dbReference type="EMBL" id="AWN48118.1"/>
    </source>
</evidence>
<dbReference type="SUPFAM" id="SSF52172">
    <property type="entry name" value="CheY-like"/>
    <property type="match status" value="1"/>
</dbReference>
<organism evidence="3 4">
    <name type="scientific">Methylobacterium terrae</name>
    <dbReference type="NCBI Taxonomy" id="2202827"/>
    <lineage>
        <taxon>Bacteria</taxon>
        <taxon>Pseudomonadati</taxon>
        <taxon>Pseudomonadota</taxon>
        <taxon>Alphaproteobacteria</taxon>
        <taxon>Hyphomicrobiales</taxon>
        <taxon>Methylobacteriaceae</taxon>
        <taxon>Methylobacterium</taxon>
    </lineage>
</organism>
<name>A0A2U8WRI3_9HYPH</name>
<evidence type="ECO:0000259" key="2">
    <source>
        <dbReference type="PROSITE" id="PS50110"/>
    </source>
</evidence>
<dbReference type="InterPro" id="IPR001789">
    <property type="entry name" value="Sig_transdc_resp-reg_receiver"/>
</dbReference>
<dbReference type="RefSeq" id="WP_109960430.1">
    <property type="nucleotide sequence ID" value="NZ_CP029553.1"/>
</dbReference>
<keyword evidence="1" id="KW-0597">Phosphoprotein</keyword>
<dbReference type="OrthoDB" id="8018327at2"/>
<dbReference type="AlphaFoldDB" id="A0A2U8WRI3"/>
<dbReference type="KEGG" id="mtea:DK419_18740"/>
<dbReference type="InterPro" id="IPR011006">
    <property type="entry name" value="CheY-like_superfamily"/>
</dbReference>
<dbReference type="Gene3D" id="3.40.50.2300">
    <property type="match status" value="1"/>
</dbReference>
<reference evidence="3 4" key="1">
    <citation type="submission" date="2018-05" db="EMBL/GenBank/DDBJ databases">
        <title>Complete Genome Sequence of Methylobacterium sp. 17Sr1-28.</title>
        <authorList>
            <person name="Srinivasan S."/>
        </authorList>
    </citation>
    <scope>NUCLEOTIDE SEQUENCE [LARGE SCALE GENOMIC DNA]</scope>
    <source>
        <strain evidence="3 4">17Sr1-28</strain>
    </source>
</reference>
<accession>A0A2U8WRI3</accession>
<dbReference type="EMBL" id="CP029553">
    <property type="protein sequence ID" value="AWN48118.1"/>
    <property type="molecule type" value="Genomic_DNA"/>
</dbReference>
<feature type="domain" description="Response regulatory" evidence="2">
    <location>
        <begin position="9"/>
        <end position="134"/>
    </location>
</feature>
<sequence>MRLDDRHPLVLLIEEDPLLGLDVGEALAEAGYRVAGPLRNHDEALAWVARRRPDLAVVDGPVLSRDGGRLARALTARGVPFLVHAAIPVDVSLPAPPDAGRGRDAAACAALRAAPRLTKPAWPGDLVHVLGQLLPGQFSREARP</sequence>
<gene>
    <name evidence="3" type="ORF">DK419_18740</name>
</gene>
<proteinExistence type="predicted"/>
<evidence type="ECO:0000313" key="4">
    <source>
        <dbReference type="Proteomes" id="UP000245444"/>
    </source>
</evidence>
<feature type="modified residue" description="4-aspartylphosphate" evidence="1">
    <location>
        <position position="59"/>
    </location>
</feature>